<keyword evidence="2" id="KW-1185">Reference proteome</keyword>
<gene>
    <name evidence="1" type="ORF">Ari01nite_90060</name>
</gene>
<comment type="caution">
    <text evidence="1">The sequence shown here is derived from an EMBL/GenBank/DDBJ whole genome shotgun (WGS) entry which is preliminary data.</text>
</comment>
<sequence>MPLRMRGNTRCLTLQREDDHLVAVSLQCGFVEMQGHGRDPVRRVPVRGDDAVLVLDDPTTEVDADALSAALDGPRVEVWSPITMAMDDSFEGLHLFLASQPRPYGVLNVNREATGGLLDPQDRFFCPTLLTGDSLAYLSIRQHGTAWQLGAHGFGPDATTLVHDLIDLVGAWRQRDRCGDRPEITVYPAGTELADTELLRLLVPRRHRLTVITWPEVAR</sequence>
<reference evidence="1" key="1">
    <citation type="submission" date="2021-01" db="EMBL/GenBank/DDBJ databases">
        <title>Whole genome shotgun sequence of Actinoplanes rishiriensis NBRC 108556.</title>
        <authorList>
            <person name="Komaki H."/>
            <person name="Tamura T."/>
        </authorList>
    </citation>
    <scope>NUCLEOTIDE SEQUENCE</scope>
    <source>
        <strain evidence="1">NBRC 108556</strain>
    </source>
</reference>
<protein>
    <submittedName>
        <fullName evidence="1">Uncharacterized protein</fullName>
    </submittedName>
</protein>
<dbReference type="EMBL" id="BOMV01000106">
    <property type="protein sequence ID" value="GIF01542.1"/>
    <property type="molecule type" value="Genomic_DNA"/>
</dbReference>
<dbReference type="AlphaFoldDB" id="A0A919MVL2"/>
<dbReference type="Proteomes" id="UP000636960">
    <property type="component" value="Unassembled WGS sequence"/>
</dbReference>
<proteinExistence type="predicted"/>
<evidence type="ECO:0000313" key="2">
    <source>
        <dbReference type="Proteomes" id="UP000636960"/>
    </source>
</evidence>
<organism evidence="1 2">
    <name type="scientific">Paractinoplanes rishiriensis</name>
    <dbReference type="NCBI Taxonomy" id="1050105"/>
    <lineage>
        <taxon>Bacteria</taxon>
        <taxon>Bacillati</taxon>
        <taxon>Actinomycetota</taxon>
        <taxon>Actinomycetes</taxon>
        <taxon>Micromonosporales</taxon>
        <taxon>Micromonosporaceae</taxon>
        <taxon>Paractinoplanes</taxon>
    </lineage>
</organism>
<accession>A0A919MVL2</accession>
<name>A0A919MVL2_9ACTN</name>
<evidence type="ECO:0000313" key="1">
    <source>
        <dbReference type="EMBL" id="GIF01542.1"/>
    </source>
</evidence>